<dbReference type="EC" id="3.7.1.3" evidence="4 5"/>
<comment type="catalytic activity">
    <reaction evidence="5">
        <text>L-kynurenine + H2O = anthranilate + L-alanine + H(+)</text>
        <dbReference type="Rhea" id="RHEA:16813"/>
        <dbReference type="ChEBI" id="CHEBI:15377"/>
        <dbReference type="ChEBI" id="CHEBI:15378"/>
        <dbReference type="ChEBI" id="CHEBI:16567"/>
        <dbReference type="ChEBI" id="CHEBI:57959"/>
        <dbReference type="ChEBI" id="CHEBI:57972"/>
        <dbReference type="EC" id="3.7.1.3"/>
    </reaction>
</comment>
<evidence type="ECO:0000256" key="2">
    <source>
        <dbReference type="ARBA" id="ARBA00022801"/>
    </source>
</evidence>
<dbReference type="GO" id="GO:0009435">
    <property type="term" value="P:NAD+ biosynthetic process"/>
    <property type="evidence" value="ECO:0007669"/>
    <property type="project" value="UniProtKB-UniRule"/>
</dbReference>
<evidence type="ECO:0000256" key="4">
    <source>
        <dbReference type="NCBIfam" id="TIGR01814"/>
    </source>
</evidence>
<evidence type="ECO:0000313" key="6">
    <source>
        <dbReference type="EMBL" id="TRW17780.1"/>
    </source>
</evidence>
<dbReference type="GO" id="GO:0043420">
    <property type="term" value="P:anthranilate metabolic process"/>
    <property type="evidence" value="ECO:0007669"/>
    <property type="project" value="TreeGrafter"/>
</dbReference>
<comment type="pathway">
    <text evidence="5">Cofactor biosynthesis; NAD(+) biosynthesis; quinolinate from L-kynurenine: step 2/3.</text>
</comment>
<dbReference type="GO" id="GO:0030429">
    <property type="term" value="F:kynureninase activity"/>
    <property type="evidence" value="ECO:0007669"/>
    <property type="project" value="UniProtKB-UniRule"/>
</dbReference>
<dbReference type="Gene3D" id="3.90.1150.10">
    <property type="entry name" value="Aspartate Aminotransferase, domain 1"/>
    <property type="match status" value="1"/>
</dbReference>
<evidence type="ECO:0000256" key="1">
    <source>
        <dbReference type="ARBA" id="ARBA00022642"/>
    </source>
</evidence>
<dbReference type="EMBL" id="VJWA01000001">
    <property type="protein sequence ID" value="TRW17780.1"/>
    <property type="molecule type" value="Genomic_DNA"/>
</dbReference>
<sequence length="403" mass="42490">MFTRADALALDADDPLAFARARFSLPVGLTYLDGNSLGALPRRTATRVGDTIAREWGQGLVGSWSEWFGWPAKLGAKIARLIGAGPDEVIVTDNTSVNVFKLAAAALSLRPERRVIVTEAGNFPTDLYMLRGLGSLTDIEVRAVAPAEIAGALDEHVALLWLTHTHYRTGAVHDMAALTAAAHAKGALAGWDLSHSAGAVAVDLKAAQADLATGCGYKYLNGGPGAPAYAYVAGRHHEALTQPLTGWIGHAAPFDFGDDYAPARGVARLLTGTPGVLGLAALASGLATFDGIDMPAAAAKSRALGDLFLDLAAEHCPALEPACPREGRGAQVSLRHPHAEPIMQALIARGVVGDVRPPDVLRFGFPALYTRYVDVWDGVEALAQVLESGEWQDSRFAQRRAVT</sequence>
<dbReference type="InterPro" id="IPR015421">
    <property type="entry name" value="PyrdxlP-dep_Trfase_major"/>
</dbReference>
<dbReference type="GO" id="GO:0030170">
    <property type="term" value="F:pyridoxal phosphate binding"/>
    <property type="evidence" value="ECO:0007669"/>
    <property type="project" value="UniProtKB-UniRule"/>
</dbReference>
<dbReference type="InterPro" id="IPR015422">
    <property type="entry name" value="PyrdxlP-dep_Trfase_small"/>
</dbReference>
<comment type="similarity">
    <text evidence="5">Belongs to the kynureninase family.</text>
</comment>
<dbReference type="GO" id="GO:0097053">
    <property type="term" value="P:L-kynurenine catabolic process"/>
    <property type="evidence" value="ECO:0007669"/>
    <property type="project" value="UniProtKB-UniPathway"/>
</dbReference>
<evidence type="ECO:0000256" key="5">
    <source>
        <dbReference type="PIRNR" id="PIRNR038800"/>
    </source>
</evidence>
<evidence type="ECO:0000313" key="7">
    <source>
        <dbReference type="Proteomes" id="UP000317894"/>
    </source>
</evidence>
<dbReference type="PANTHER" id="PTHR14084">
    <property type="entry name" value="KYNURENINASE"/>
    <property type="match status" value="1"/>
</dbReference>
<keyword evidence="3 5" id="KW-0663">Pyridoxal phosphate</keyword>
<dbReference type="RefSeq" id="WP_144236472.1">
    <property type="nucleotide sequence ID" value="NZ_VJWA01000001.1"/>
</dbReference>
<keyword evidence="1 5" id="KW-0662">Pyridine nucleotide biosynthesis</keyword>
<dbReference type="Pfam" id="PF22580">
    <property type="entry name" value="KYNU_C"/>
    <property type="match status" value="1"/>
</dbReference>
<dbReference type="InterPro" id="IPR010111">
    <property type="entry name" value="Kynureninase"/>
</dbReference>
<comment type="cofactor">
    <cofactor evidence="5">
        <name>pyridoxal 5'-phosphate</name>
        <dbReference type="ChEBI" id="CHEBI:597326"/>
    </cofactor>
</comment>
<gene>
    <name evidence="6" type="primary">kynU</name>
    <name evidence="6" type="ORF">FMM06_06490</name>
</gene>
<dbReference type="NCBIfam" id="TIGR01814">
    <property type="entry name" value="kynureninase"/>
    <property type="match status" value="1"/>
</dbReference>
<proteinExistence type="inferred from homology"/>
<dbReference type="UniPathway" id="UPA00253">
    <property type="reaction ID" value="UER00329"/>
</dbReference>
<dbReference type="Gene3D" id="3.40.640.10">
    <property type="entry name" value="Type I PLP-dependent aspartate aminotransferase-like (Major domain)"/>
    <property type="match status" value="1"/>
</dbReference>
<dbReference type="Proteomes" id="UP000317894">
    <property type="component" value="Unassembled WGS sequence"/>
</dbReference>
<comment type="catalytic activity">
    <reaction evidence="5">
        <text>3-hydroxy-L-kynurenine + H2O = 3-hydroxyanthranilate + L-alanine + H(+)</text>
        <dbReference type="Rhea" id="RHEA:25143"/>
        <dbReference type="ChEBI" id="CHEBI:15377"/>
        <dbReference type="ChEBI" id="CHEBI:15378"/>
        <dbReference type="ChEBI" id="CHEBI:36559"/>
        <dbReference type="ChEBI" id="CHEBI:57972"/>
        <dbReference type="ChEBI" id="CHEBI:58125"/>
        <dbReference type="EC" id="3.7.1.3"/>
    </reaction>
</comment>
<comment type="subunit">
    <text evidence="5">Homodimer.</text>
</comment>
<comment type="caution">
    <text evidence="6">The sequence shown here is derived from an EMBL/GenBank/DDBJ whole genome shotgun (WGS) entry which is preliminary data.</text>
</comment>
<keyword evidence="2 5" id="KW-0378">Hydrolase</keyword>
<keyword evidence="7" id="KW-1185">Reference proteome</keyword>
<reference evidence="6 7" key="1">
    <citation type="submission" date="2019-07" db="EMBL/GenBank/DDBJ databases">
        <title>Novel species isolated from glacier.</title>
        <authorList>
            <person name="Liu Q."/>
            <person name="Xin Y.-H."/>
        </authorList>
    </citation>
    <scope>NUCLEOTIDE SEQUENCE [LARGE SCALE GENOMIC DNA]</scope>
    <source>
        <strain evidence="6 7">LB1R16</strain>
    </source>
</reference>
<dbReference type="SUPFAM" id="SSF53383">
    <property type="entry name" value="PLP-dependent transferases"/>
    <property type="match status" value="1"/>
</dbReference>
<dbReference type="InterPro" id="IPR015424">
    <property type="entry name" value="PyrdxlP-dep_Trfase"/>
</dbReference>
<dbReference type="PANTHER" id="PTHR14084:SF0">
    <property type="entry name" value="KYNURENINASE"/>
    <property type="match status" value="1"/>
</dbReference>
<dbReference type="PIRSF" id="PIRSF038800">
    <property type="entry name" value="KYNU"/>
    <property type="match status" value="1"/>
</dbReference>
<dbReference type="AlphaFoldDB" id="A0A552UHW0"/>
<name>A0A552UHW0_9SPHN</name>
<comment type="function">
    <text evidence="5">Catalyzes the cleavage of L-kynurenine (L-Kyn) and L-3-hydroxykynurenine (L-3OHKyn) into anthranilic acid (AA) and 3-hydroxyanthranilic acid (3-OHAA), respectively.</text>
</comment>
<dbReference type="OrthoDB" id="9812626at2"/>
<accession>A0A552UHW0</accession>
<protein>
    <recommendedName>
        <fullName evidence="4 5">Kynureninase</fullName>
        <ecNumber evidence="4 5">3.7.1.3</ecNumber>
    </recommendedName>
</protein>
<dbReference type="GO" id="GO:0005737">
    <property type="term" value="C:cytoplasm"/>
    <property type="evidence" value="ECO:0007669"/>
    <property type="project" value="UniProtKB-UniRule"/>
</dbReference>
<evidence type="ECO:0000256" key="3">
    <source>
        <dbReference type="ARBA" id="ARBA00022898"/>
    </source>
</evidence>
<dbReference type="GO" id="GO:0019441">
    <property type="term" value="P:L-tryptophan catabolic process to kynurenine"/>
    <property type="evidence" value="ECO:0007669"/>
    <property type="project" value="TreeGrafter"/>
</dbReference>
<dbReference type="UniPathway" id="UPA00334">
    <property type="reaction ID" value="UER00455"/>
</dbReference>
<organism evidence="6 7">
    <name type="scientific">Glacieibacterium frigidum</name>
    <dbReference type="NCBI Taxonomy" id="2593303"/>
    <lineage>
        <taxon>Bacteria</taxon>
        <taxon>Pseudomonadati</taxon>
        <taxon>Pseudomonadota</taxon>
        <taxon>Alphaproteobacteria</taxon>
        <taxon>Sphingomonadales</taxon>
        <taxon>Sphingosinicellaceae</taxon>
        <taxon>Glacieibacterium</taxon>
    </lineage>
</organism>
<comment type="pathway">
    <text evidence="5">Amino-acid degradation; L-kynurenine degradation; L-alanine and anthranilate from L-kynurenine: step 1/1.</text>
</comment>